<keyword evidence="2" id="KW-1003">Cell membrane</keyword>
<feature type="transmembrane region" description="Helical" evidence="6">
    <location>
        <begin position="108"/>
        <end position="127"/>
    </location>
</feature>
<keyword evidence="3 6" id="KW-0812">Transmembrane</keyword>
<comment type="subcellular location">
    <subcellularLocation>
        <location evidence="1">Cell membrane</location>
        <topology evidence="1">Multi-pass membrane protein</topology>
    </subcellularLocation>
</comment>
<reference evidence="8" key="2">
    <citation type="journal article" date="2012" name="PLoS ONE">
        <title>A Deeply Branching Thermophilic Bacterium with an Ancient Acetyl-CoA Pathway Dominates a Subsurface Ecosystem.</title>
        <authorList>
            <person name="Takami H."/>
            <person name="Noguchi H."/>
            <person name="Takaki Y."/>
            <person name="Uchiyama I."/>
            <person name="Toyoda A."/>
            <person name="Nishi S."/>
            <person name="Chee G.-J."/>
            <person name="Arai W."/>
            <person name="Nunoura T."/>
            <person name="Itoh T."/>
            <person name="Hattori M."/>
            <person name="Takai K."/>
        </authorList>
    </citation>
    <scope>NUCLEOTIDE SEQUENCE</scope>
</reference>
<feature type="transmembrane region" description="Helical" evidence="6">
    <location>
        <begin position="6"/>
        <end position="26"/>
    </location>
</feature>
<reference evidence="8" key="1">
    <citation type="journal article" date="2005" name="Environ. Microbiol.">
        <title>Genetic and functional properties of uncultivated thermophilic crenarchaeotes from a subsurface gold mine as revealed by analysis of genome fragments.</title>
        <authorList>
            <person name="Nunoura T."/>
            <person name="Hirayama H."/>
            <person name="Takami H."/>
            <person name="Oida H."/>
            <person name="Nishi S."/>
            <person name="Shimamura S."/>
            <person name="Suzuki Y."/>
            <person name="Inagaki F."/>
            <person name="Takai K."/>
            <person name="Nealson K.H."/>
            <person name="Horikoshi K."/>
        </authorList>
    </citation>
    <scope>NUCLEOTIDE SEQUENCE</scope>
</reference>
<protein>
    <submittedName>
        <fullName evidence="8">Tight adherence protein C</fullName>
    </submittedName>
</protein>
<evidence type="ECO:0000256" key="5">
    <source>
        <dbReference type="ARBA" id="ARBA00023136"/>
    </source>
</evidence>
<evidence type="ECO:0000259" key="7">
    <source>
        <dbReference type="Pfam" id="PF00482"/>
    </source>
</evidence>
<evidence type="ECO:0000256" key="3">
    <source>
        <dbReference type="ARBA" id="ARBA00022692"/>
    </source>
</evidence>
<dbReference type="EMBL" id="AP011638">
    <property type="protein sequence ID" value="BAL52749.1"/>
    <property type="molecule type" value="Genomic_DNA"/>
</dbReference>
<dbReference type="PANTHER" id="PTHR35007">
    <property type="entry name" value="INTEGRAL MEMBRANE PROTEIN-RELATED"/>
    <property type="match status" value="1"/>
</dbReference>
<organism evidence="8">
    <name type="scientific">uncultured Chloroflexota bacterium</name>
    <dbReference type="NCBI Taxonomy" id="166587"/>
    <lineage>
        <taxon>Bacteria</taxon>
        <taxon>Bacillati</taxon>
        <taxon>Chloroflexota</taxon>
        <taxon>environmental samples</taxon>
    </lineage>
</organism>
<dbReference type="PANTHER" id="PTHR35007:SF2">
    <property type="entry name" value="PILUS ASSEMBLE PROTEIN"/>
    <property type="match status" value="1"/>
</dbReference>
<evidence type="ECO:0000256" key="4">
    <source>
        <dbReference type="ARBA" id="ARBA00022989"/>
    </source>
</evidence>
<dbReference type="Pfam" id="PF00482">
    <property type="entry name" value="T2SSF"/>
    <property type="match status" value="1"/>
</dbReference>
<gene>
    <name evidence="8" type="ORF">HGMM_F03B08C27</name>
</gene>
<keyword evidence="5 6" id="KW-0472">Membrane</keyword>
<dbReference type="GO" id="GO:0005886">
    <property type="term" value="C:plasma membrane"/>
    <property type="evidence" value="ECO:0007669"/>
    <property type="project" value="UniProtKB-SubCell"/>
</dbReference>
<dbReference type="AlphaFoldDB" id="H5S9B3"/>
<evidence type="ECO:0000256" key="1">
    <source>
        <dbReference type="ARBA" id="ARBA00004651"/>
    </source>
</evidence>
<evidence type="ECO:0000256" key="2">
    <source>
        <dbReference type="ARBA" id="ARBA00022475"/>
    </source>
</evidence>
<feature type="domain" description="Type II secretion system protein GspF" evidence="7">
    <location>
        <begin position="176"/>
        <end position="301"/>
    </location>
</feature>
<proteinExistence type="predicted"/>
<feature type="transmembrane region" description="Helical" evidence="6">
    <location>
        <begin position="139"/>
        <end position="157"/>
    </location>
</feature>
<name>H5S9B3_9CHLR</name>
<feature type="transmembrane region" description="Helical" evidence="6">
    <location>
        <begin position="288"/>
        <end position="309"/>
    </location>
</feature>
<accession>H5S9B3</accession>
<evidence type="ECO:0000256" key="6">
    <source>
        <dbReference type="SAM" id="Phobius"/>
    </source>
</evidence>
<dbReference type="InterPro" id="IPR018076">
    <property type="entry name" value="T2SS_GspF_dom"/>
</dbReference>
<keyword evidence="4 6" id="KW-1133">Transmembrane helix</keyword>
<sequence>MSIWLVLGFLLLVVVAGVVVAGVRVASQREQGGDPILARLAELGQSGTISSLEEIELQQPFRERVILPFLNWLGEFSLRFTPQSVQQNIELQLEMAGRPYGLDATSFLAFRLIMPTALAGFFLFLFSISPAPPPLSRRLLIITLLVFTGFLLPGMWLRSQISRRQRDILKSLPDALDLLTICVEAGIGLEAAMSKVAEKWQTALSYEFFRVIREIQLGVPRHQALRGMAKRVGLPEMNSFVSAVIQSDTLGVSIAKVLRIQADQMRMRRRQRAEELANQAPVKMVPPMVFLIFPSIFIILLTPAMIQIIRVFSNVSF</sequence>
<evidence type="ECO:0000313" key="8">
    <source>
        <dbReference type="EMBL" id="BAL52749.1"/>
    </source>
</evidence>